<dbReference type="PROSITE" id="PS50118">
    <property type="entry name" value="HMG_BOX_2"/>
    <property type="match status" value="1"/>
</dbReference>
<comment type="function">
    <text evidence="1">Substrate recognition and binding subunit of the essential mitochondrial processing protease (MPP), which cleaves the mitochondrial sequence off newly imported precursors proteins.</text>
</comment>
<feature type="DNA-binding region" description="HMG box" evidence="5">
    <location>
        <begin position="512"/>
        <end position="573"/>
    </location>
</feature>
<dbReference type="SMART" id="SM00398">
    <property type="entry name" value="HMG"/>
    <property type="match status" value="1"/>
</dbReference>
<evidence type="ECO:0000256" key="2">
    <source>
        <dbReference type="ARBA" id="ARBA00007261"/>
    </source>
</evidence>
<dbReference type="Pfam" id="PF00675">
    <property type="entry name" value="Peptidase_M16"/>
    <property type="match status" value="1"/>
</dbReference>
<dbReference type="Pfam" id="PF00505">
    <property type="entry name" value="HMG_box"/>
    <property type="match status" value="1"/>
</dbReference>
<comment type="similarity">
    <text evidence="2 6">Belongs to the peptidase M16 family.</text>
</comment>
<dbReference type="InterPro" id="IPR001431">
    <property type="entry name" value="Pept_M16_Zn_BS"/>
</dbReference>
<dbReference type="AlphaFoldDB" id="A0AAD5U1B7"/>
<accession>A0AAD5U1B7</accession>
<protein>
    <recommendedName>
        <fullName evidence="3">Alpha-MPP</fullName>
    </recommendedName>
    <alternativeName>
        <fullName evidence="4">Inactive zinc metalloprotease alpha</fullName>
    </alternativeName>
</protein>
<dbReference type="GO" id="GO:0003677">
    <property type="term" value="F:DNA binding"/>
    <property type="evidence" value="ECO:0007669"/>
    <property type="project" value="UniProtKB-UniRule"/>
</dbReference>
<evidence type="ECO:0000256" key="4">
    <source>
        <dbReference type="ARBA" id="ARBA00032315"/>
    </source>
</evidence>
<evidence type="ECO:0000256" key="1">
    <source>
        <dbReference type="ARBA" id="ARBA00002123"/>
    </source>
</evidence>
<evidence type="ECO:0000313" key="9">
    <source>
        <dbReference type="Proteomes" id="UP001211065"/>
    </source>
</evidence>
<evidence type="ECO:0000259" key="7">
    <source>
        <dbReference type="PROSITE" id="PS50118"/>
    </source>
</evidence>
<dbReference type="GO" id="GO:0005634">
    <property type="term" value="C:nucleus"/>
    <property type="evidence" value="ECO:0007669"/>
    <property type="project" value="UniProtKB-UniRule"/>
</dbReference>
<dbReference type="EMBL" id="JADGJW010000395">
    <property type="protein sequence ID" value="KAJ3218118.1"/>
    <property type="molecule type" value="Genomic_DNA"/>
</dbReference>
<dbReference type="PANTHER" id="PTHR11851:SF49">
    <property type="entry name" value="MITOCHONDRIAL-PROCESSING PEPTIDASE SUBUNIT ALPHA"/>
    <property type="match status" value="1"/>
</dbReference>
<dbReference type="InterPro" id="IPR007863">
    <property type="entry name" value="Peptidase_M16_C"/>
</dbReference>
<dbReference type="SUPFAM" id="SSF47095">
    <property type="entry name" value="HMG-box"/>
    <property type="match status" value="1"/>
</dbReference>
<proteinExistence type="inferred from homology"/>
<dbReference type="Proteomes" id="UP001211065">
    <property type="component" value="Unassembled WGS sequence"/>
</dbReference>
<evidence type="ECO:0000256" key="3">
    <source>
        <dbReference type="ARBA" id="ARBA00030006"/>
    </source>
</evidence>
<evidence type="ECO:0000256" key="5">
    <source>
        <dbReference type="PROSITE-ProRule" id="PRU00267"/>
    </source>
</evidence>
<dbReference type="Pfam" id="PF05193">
    <property type="entry name" value="Peptidase_M16_C"/>
    <property type="match status" value="1"/>
</dbReference>
<sequence length="753" mass="85803">MISIINKRISLNKIRRLYSSKSYRETKVTTLSNGLRIATQDSPGHFVSIGVFINAGTKYENKNTRGLTHILDRMAFKSTKDLPTSELVNQIETLGGNILAHSTRESIMYQAAVFRHDLEKMVTLFSSIVKNPLFKEEELVQVCEASEFELDELPFKPEVNLPEILHSVAFRSENEELNTYGNFLLCDSKERLKSITSDMLHEYRRTWFTPDRMVLAGVGMEHQLLVELAEKYFSDIPKGTPDIMRTQLQQTMPVKYSGGIKLIDANQLPPSPNPDDIPFTHIHIAFESMSMNDPDIYALATLASLMGGGGSFSAGGPGKGMYTRLYTDVLNRYHWVENCNMVNHSYYDTGLFGISASIPPIVEAHEAIVPILSDQLLLTTHRILPEELDRAKNQLKSNLLMSLESKMVELEDVGRQILVLGKRLDVEDMCLRIDSLTCEDLMRAARRVILGEDLKSTLNFGDESSRHWKRTGNGEPTVVIQGHLFKKDPLYNVERTLRDWVESKSLKKIKKIPRPPNAFMVFRAEQSKIFKGRQTELSGMISMMWRNEKNRDLYFQKAERLRVEHELKYPDYVYRPQKKEKKFIKNTPLPTKKKCNKNSLKSHSMMLTKNTVCFKQEVSTVECIFNQQYLPPTPEIECKILNNTIDTTPAQFGNFVDHLENIENLDFFQYLSSKNDVQEQTIAEVLDLGNLFDDCNNDLLLLSPFQPSQLEVVNYDDIKTLANRGGPLNKANAESPPSSGVRGIGEKTLLLLL</sequence>
<dbReference type="InterPro" id="IPR036910">
    <property type="entry name" value="HMG_box_dom_sf"/>
</dbReference>
<feature type="non-terminal residue" evidence="8">
    <location>
        <position position="753"/>
    </location>
</feature>
<evidence type="ECO:0000256" key="6">
    <source>
        <dbReference type="RuleBase" id="RU004447"/>
    </source>
</evidence>
<dbReference type="SUPFAM" id="SSF63411">
    <property type="entry name" value="LuxS/MPP-like metallohydrolase"/>
    <property type="match status" value="2"/>
</dbReference>
<keyword evidence="5" id="KW-0539">Nucleus</keyword>
<dbReference type="Gene3D" id="3.30.830.10">
    <property type="entry name" value="Metalloenzyme, LuxS/M16 peptidase-like"/>
    <property type="match status" value="2"/>
</dbReference>
<name>A0AAD5U1B7_9FUNG</name>
<evidence type="ECO:0000313" key="8">
    <source>
        <dbReference type="EMBL" id="KAJ3218118.1"/>
    </source>
</evidence>
<dbReference type="InterPro" id="IPR011249">
    <property type="entry name" value="Metalloenz_LuxS/M16"/>
</dbReference>
<dbReference type="Gene3D" id="1.10.30.10">
    <property type="entry name" value="High mobility group box domain"/>
    <property type="match status" value="1"/>
</dbReference>
<gene>
    <name evidence="8" type="primary">MAS2</name>
    <name evidence="8" type="ORF">HK099_005193</name>
</gene>
<dbReference type="CDD" id="cd01389">
    <property type="entry name" value="HMG-box_ROX1-like"/>
    <property type="match status" value="1"/>
</dbReference>
<feature type="domain" description="HMG box" evidence="7">
    <location>
        <begin position="512"/>
        <end position="573"/>
    </location>
</feature>
<comment type="caution">
    <text evidence="8">The sequence shown here is derived from an EMBL/GenBank/DDBJ whole genome shotgun (WGS) entry which is preliminary data.</text>
</comment>
<dbReference type="PANTHER" id="PTHR11851">
    <property type="entry name" value="METALLOPROTEASE"/>
    <property type="match status" value="1"/>
</dbReference>
<reference evidence="8" key="1">
    <citation type="submission" date="2020-05" db="EMBL/GenBank/DDBJ databases">
        <title>Phylogenomic resolution of chytrid fungi.</title>
        <authorList>
            <person name="Stajich J.E."/>
            <person name="Amses K."/>
            <person name="Simmons R."/>
            <person name="Seto K."/>
            <person name="Myers J."/>
            <person name="Bonds A."/>
            <person name="Quandt C.A."/>
            <person name="Barry K."/>
            <person name="Liu P."/>
            <person name="Grigoriev I."/>
            <person name="Longcore J.E."/>
            <person name="James T.Y."/>
        </authorList>
    </citation>
    <scope>NUCLEOTIDE SEQUENCE</scope>
    <source>
        <strain evidence="8">JEL0476</strain>
    </source>
</reference>
<dbReference type="PROSITE" id="PS00143">
    <property type="entry name" value="INSULINASE"/>
    <property type="match status" value="1"/>
</dbReference>
<keyword evidence="5" id="KW-0238">DNA-binding</keyword>
<organism evidence="8 9">
    <name type="scientific">Clydaea vesicula</name>
    <dbReference type="NCBI Taxonomy" id="447962"/>
    <lineage>
        <taxon>Eukaryota</taxon>
        <taxon>Fungi</taxon>
        <taxon>Fungi incertae sedis</taxon>
        <taxon>Chytridiomycota</taxon>
        <taxon>Chytridiomycota incertae sedis</taxon>
        <taxon>Chytridiomycetes</taxon>
        <taxon>Lobulomycetales</taxon>
        <taxon>Lobulomycetaceae</taxon>
        <taxon>Clydaea</taxon>
    </lineage>
</organism>
<keyword evidence="9" id="KW-1185">Reference proteome</keyword>
<dbReference type="GO" id="GO:0004222">
    <property type="term" value="F:metalloendopeptidase activity"/>
    <property type="evidence" value="ECO:0007669"/>
    <property type="project" value="InterPro"/>
</dbReference>
<dbReference type="GO" id="GO:0046872">
    <property type="term" value="F:metal ion binding"/>
    <property type="evidence" value="ECO:0007669"/>
    <property type="project" value="InterPro"/>
</dbReference>
<dbReference type="InterPro" id="IPR009071">
    <property type="entry name" value="HMG_box_dom"/>
</dbReference>
<dbReference type="InterPro" id="IPR011765">
    <property type="entry name" value="Pept_M16_N"/>
</dbReference>
<dbReference type="GO" id="GO:0006627">
    <property type="term" value="P:protein processing involved in protein targeting to mitochondrion"/>
    <property type="evidence" value="ECO:0007669"/>
    <property type="project" value="TreeGrafter"/>
</dbReference>
<dbReference type="InterPro" id="IPR050361">
    <property type="entry name" value="MPP/UQCRC_Complex"/>
</dbReference>
<dbReference type="GO" id="GO:0005739">
    <property type="term" value="C:mitochondrion"/>
    <property type="evidence" value="ECO:0007669"/>
    <property type="project" value="TreeGrafter"/>
</dbReference>